<sequence length="664" mass="74920">MVDSPLRPGLMLGAYPQQAESNSPWLEAWARRSGAAIKHRLRRHRYTLRYIVGKVNQYQHAFGGLSDAELQAQVRQLQQRLHVYGLSDELIQQAFAAIREAADRVLGKRHFDVQLLGGWVMINGMVAEMETGEGKTLTTALPACTAALAGVPVHVMTANDYLATRDEQQLRPLFRWLGIDSAVVTEAMNNESRRRAYRRGIVYAAGQQIAFDYLRDRMAMGNQQGKMQLQFKHVESLRQGQPAPFLLRGLCFAIVDEADSLLIDEAKTPLIISRSRQHEQQARTCFDALSLAASLHKGSDFHLDAQRQQVTLTSLGQDKLTILAESMAPCWRPRRQREHRVTLALKAKYLFLRDEHYLLRNGKVEIIDALTGRVMPGRNWEQGLQQLIEAKEGCEMSAEREPLAKMSYQRFFSRYLRLAGTSGTVKEVAGELNHVYGLRVITVPTHRPSRRETQAERLYKNSEQRWRAFVQRVESLQRQGRPVLIGARTVAQSENISALLADHGLQHQVLNAHQDKREAELIAKAGQRGCITVATNMAGRGTDIALGDGVAELGGLQVISTGRNDARRIDRQLHGRCARQGDPGSVVGYLSLEDDKLISFYPQVILKLAACLCPENKPLAHFLAAILLSWPQKWTEYQHYRLRCQLMKRDKQQAKIMAFSGPME</sequence>
<keyword evidence="6 11" id="KW-0067">ATP-binding</keyword>
<dbReference type="GO" id="GO:0008564">
    <property type="term" value="F:protein-exporting ATPase activity"/>
    <property type="evidence" value="ECO:0007669"/>
    <property type="project" value="UniProtKB-EC"/>
</dbReference>
<feature type="binding site" evidence="11">
    <location>
        <begin position="132"/>
        <end position="136"/>
    </location>
    <ligand>
        <name>ATP</name>
        <dbReference type="ChEBI" id="CHEBI:30616"/>
    </ligand>
</feature>
<dbReference type="CDD" id="cd17928">
    <property type="entry name" value="DEXDc_SecA"/>
    <property type="match status" value="1"/>
</dbReference>
<dbReference type="AlphaFoldDB" id="A0AAU7NTJ9"/>
<dbReference type="FunFam" id="3.40.50.300:FF:000429">
    <property type="entry name" value="Preprotein translocase subunit SecA"/>
    <property type="match status" value="1"/>
</dbReference>
<dbReference type="SUPFAM" id="SSF52540">
    <property type="entry name" value="P-loop containing nucleoside triphosphate hydrolases"/>
    <property type="match status" value="2"/>
</dbReference>
<dbReference type="SMART" id="SM00957">
    <property type="entry name" value="SecA_DEAD"/>
    <property type="match status" value="1"/>
</dbReference>
<comment type="catalytic activity">
    <reaction evidence="11">
        <text>ATP + H2O + cellular proteinSide 1 = ADP + phosphate + cellular proteinSide 2.</text>
        <dbReference type="EC" id="7.4.2.8"/>
    </reaction>
</comment>
<keyword evidence="3 11" id="KW-0963">Cytoplasm</keyword>
<accession>A0AAU7NTJ9</accession>
<comment type="function">
    <text evidence="11">Part of the Sec protein translocase complex. Interacts with the SecYEG preprotein conducting channel. Has a central role in coupling the hydrolysis of ATP to the transfer of proteins into and across the cell membrane, serving both as a receptor for the preprotein-SecB complex and as an ATP-driven molecular motor driving the stepwise translocation of polypeptide chains across the membrane.</text>
</comment>
<dbReference type="GO" id="GO:0017038">
    <property type="term" value="P:protein import"/>
    <property type="evidence" value="ECO:0007669"/>
    <property type="project" value="InterPro"/>
</dbReference>
<reference evidence="15 16" key="1">
    <citation type="journal article" date="2024" name="Microbiology">
        <title>Methylomarinum rosea sp. nov., a novel halophilic methanotrophic bacterium from the hypersaline Lake Elton.</title>
        <authorList>
            <person name="Suleimanov R.Z."/>
            <person name="Oshkin I.Y."/>
            <person name="Danilova O.V."/>
            <person name="Suzina N.E."/>
            <person name="Dedysh S.N."/>
        </authorList>
    </citation>
    <scope>NUCLEOTIDE SEQUENCE [LARGE SCALE GENOMIC DNA]</scope>
    <source>
        <strain evidence="15 16">Ch1-1</strain>
    </source>
</reference>
<dbReference type="EMBL" id="CP157743">
    <property type="protein sequence ID" value="XBS20289.1"/>
    <property type="molecule type" value="Genomic_DNA"/>
</dbReference>
<dbReference type="InterPro" id="IPR011115">
    <property type="entry name" value="SecA_DEAD"/>
</dbReference>
<evidence type="ECO:0000259" key="12">
    <source>
        <dbReference type="PROSITE" id="PS51192"/>
    </source>
</evidence>
<dbReference type="GO" id="GO:0006605">
    <property type="term" value="P:protein targeting"/>
    <property type="evidence" value="ECO:0007669"/>
    <property type="project" value="UniProtKB-UniRule"/>
</dbReference>
<comment type="subunit">
    <text evidence="11">Monomer and homodimer. Part of the essential Sec protein translocation apparatus which comprises SecA, SecYEG and auxiliary proteins SecDF-YajC and YidC.</text>
</comment>
<dbReference type="PROSITE" id="PS01312">
    <property type="entry name" value="SECA"/>
    <property type="match status" value="1"/>
</dbReference>
<comment type="similarity">
    <text evidence="11">Belongs to the SecA family.</text>
</comment>
<dbReference type="InterPro" id="IPR027417">
    <property type="entry name" value="P-loop_NTPase"/>
</dbReference>
<dbReference type="InterPro" id="IPR020937">
    <property type="entry name" value="SecA_CS"/>
</dbReference>
<dbReference type="Proteomes" id="UP001225378">
    <property type="component" value="Chromosome"/>
</dbReference>
<evidence type="ECO:0000256" key="3">
    <source>
        <dbReference type="ARBA" id="ARBA00022490"/>
    </source>
</evidence>
<keyword evidence="9 11" id="KW-0811">Translocation</keyword>
<keyword evidence="4" id="KW-0997">Cell inner membrane</keyword>
<dbReference type="Pfam" id="PF21090">
    <property type="entry name" value="P-loop_SecA"/>
    <property type="match status" value="2"/>
</dbReference>
<evidence type="ECO:0000256" key="8">
    <source>
        <dbReference type="ARBA" id="ARBA00022967"/>
    </source>
</evidence>
<evidence type="ECO:0000256" key="2">
    <source>
        <dbReference type="ARBA" id="ARBA00022475"/>
    </source>
</evidence>
<evidence type="ECO:0000259" key="14">
    <source>
        <dbReference type="PROSITE" id="PS51196"/>
    </source>
</evidence>
<keyword evidence="2 11" id="KW-1003">Cell membrane</keyword>
<keyword evidence="1 11" id="KW-0813">Transport</keyword>
<keyword evidence="10 11" id="KW-0472">Membrane</keyword>
<name>A0AAU7NTJ9_9GAMM</name>
<dbReference type="GO" id="GO:0065002">
    <property type="term" value="P:intracellular protein transmembrane transport"/>
    <property type="evidence" value="ECO:0007669"/>
    <property type="project" value="UniProtKB-UniRule"/>
</dbReference>
<evidence type="ECO:0000313" key="16">
    <source>
        <dbReference type="Proteomes" id="UP001225378"/>
    </source>
</evidence>
<dbReference type="KEGG" id="mech:Q9L42_018360"/>
<feature type="domain" description="Helicase C-terminal" evidence="13">
    <location>
        <begin position="468"/>
        <end position="620"/>
    </location>
</feature>
<dbReference type="InterPro" id="IPR011130">
    <property type="entry name" value="SecA_preprotein_X-link_dom"/>
</dbReference>
<feature type="domain" description="Helicase ATP-binding" evidence="12">
    <location>
        <begin position="116"/>
        <end position="313"/>
    </location>
</feature>
<dbReference type="PANTHER" id="PTHR30612:SF0">
    <property type="entry name" value="CHLOROPLAST PROTEIN-TRANSPORTING ATPASE"/>
    <property type="match status" value="1"/>
</dbReference>
<dbReference type="Pfam" id="PF07517">
    <property type="entry name" value="SecA_DEAD"/>
    <property type="match status" value="1"/>
</dbReference>
<evidence type="ECO:0000259" key="13">
    <source>
        <dbReference type="PROSITE" id="PS51194"/>
    </source>
</evidence>
<dbReference type="InterPro" id="IPR014001">
    <property type="entry name" value="Helicase_ATP-bd"/>
</dbReference>
<dbReference type="Gene3D" id="3.90.1440.10">
    <property type="entry name" value="SecA, preprotein cross-linking domain"/>
    <property type="match status" value="1"/>
</dbReference>
<keyword evidence="5 11" id="KW-0547">Nucleotide-binding</keyword>
<dbReference type="InterPro" id="IPR014018">
    <property type="entry name" value="SecA_motor_DEAD"/>
</dbReference>
<keyword evidence="16" id="KW-1185">Reference proteome</keyword>
<dbReference type="EC" id="7.4.2.8" evidence="11"/>
<evidence type="ECO:0000256" key="11">
    <source>
        <dbReference type="HAMAP-Rule" id="MF_01382"/>
    </source>
</evidence>
<evidence type="ECO:0000256" key="6">
    <source>
        <dbReference type="ARBA" id="ARBA00022840"/>
    </source>
</evidence>
<evidence type="ECO:0000256" key="1">
    <source>
        <dbReference type="ARBA" id="ARBA00022448"/>
    </source>
</evidence>
<dbReference type="Pfam" id="PF01043">
    <property type="entry name" value="SecA_PP_bind"/>
    <property type="match status" value="1"/>
</dbReference>
<evidence type="ECO:0000256" key="9">
    <source>
        <dbReference type="ARBA" id="ARBA00023010"/>
    </source>
</evidence>
<dbReference type="PANTHER" id="PTHR30612">
    <property type="entry name" value="SECA INNER MEMBRANE COMPONENT OF SEC PROTEIN SECRETION SYSTEM"/>
    <property type="match status" value="1"/>
</dbReference>
<dbReference type="GO" id="GO:0031522">
    <property type="term" value="C:cell envelope Sec protein transport complex"/>
    <property type="evidence" value="ECO:0007669"/>
    <property type="project" value="TreeGrafter"/>
</dbReference>
<keyword evidence="7 11" id="KW-0653">Protein transport</keyword>
<dbReference type="PRINTS" id="PR00906">
    <property type="entry name" value="SECA"/>
</dbReference>
<dbReference type="InterPro" id="IPR000185">
    <property type="entry name" value="SecA"/>
</dbReference>
<dbReference type="InterPro" id="IPR036670">
    <property type="entry name" value="SecA_X-link_sf"/>
</dbReference>
<dbReference type="GO" id="GO:0005524">
    <property type="term" value="F:ATP binding"/>
    <property type="evidence" value="ECO:0007669"/>
    <property type="project" value="UniProtKB-UniRule"/>
</dbReference>
<dbReference type="PROSITE" id="PS51192">
    <property type="entry name" value="HELICASE_ATP_BIND_1"/>
    <property type="match status" value="1"/>
</dbReference>
<gene>
    <name evidence="11" type="primary">secA</name>
    <name evidence="15" type="ORF">Q9L42_018360</name>
</gene>
<dbReference type="InterPro" id="IPR044722">
    <property type="entry name" value="SecA_SF2_C"/>
</dbReference>
<evidence type="ECO:0000256" key="10">
    <source>
        <dbReference type="ARBA" id="ARBA00023136"/>
    </source>
</evidence>
<dbReference type="GO" id="GO:0043952">
    <property type="term" value="P:protein transport by the Sec complex"/>
    <property type="evidence" value="ECO:0007669"/>
    <property type="project" value="TreeGrafter"/>
</dbReference>
<keyword evidence="8 11" id="KW-1278">Translocase</keyword>
<feature type="binding site" evidence="11">
    <location>
        <position position="114"/>
    </location>
    <ligand>
        <name>ATP</name>
        <dbReference type="ChEBI" id="CHEBI:30616"/>
    </ligand>
</feature>
<feature type="binding site" evidence="11">
    <location>
        <position position="543"/>
    </location>
    <ligand>
        <name>ATP</name>
        <dbReference type="ChEBI" id="CHEBI:30616"/>
    </ligand>
</feature>
<organism evidence="15 16">
    <name type="scientific">Methylomarinum roseum</name>
    <dbReference type="NCBI Taxonomy" id="3067653"/>
    <lineage>
        <taxon>Bacteria</taxon>
        <taxon>Pseudomonadati</taxon>
        <taxon>Pseudomonadota</taxon>
        <taxon>Gammaproteobacteria</taxon>
        <taxon>Methylococcales</taxon>
        <taxon>Methylococcaceae</taxon>
        <taxon>Methylomarinum</taxon>
    </lineage>
</organism>
<dbReference type="SMART" id="SM00958">
    <property type="entry name" value="SecA_PP_bind"/>
    <property type="match status" value="1"/>
</dbReference>
<dbReference type="SUPFAM" id="SSF81767">
    <property type="entry name" value="Pre-protein crosslinking domain of SecA"/>
    <property type="match status" value="1"/>
</dbReference>
<evidence type="ECO:0000256" key="4">
    <source>
        <dbReference type="ARBA" id="ARBA00022519"/>
    </source>
</evidence>
<evidence type="ECO:0000313" key="15">
    <source>
        <dbReference type="EMBL" id="XBS20289.1"/>
    </source>
</evidence>
<dbReference type="GO" id="GO:0005886">
    <property type="term" value="C:plasma membrane"/>
    <property type="evidence" value="ECO:0007669"/>
    <property type="project" value="UniProtKB-SubCell"/>
</dbReference>
<proteinExistence type="inferred from homology"/>
<dbReference type="Gene3D" id="3.40.50.300">
    <property type="entry name" value="P-loop containing nucleotide triphosphate hydrolases"/>
    <property type="match status" value="2"/>
</dbReference>
<evidence type="ECO:0000256" key="5">
    <source>
        <dbReference type="ARBA" id="ARBA00022741"/>
    </source>
</evidence>
<comment type="subcellular location">
    <subcellularLocation>
        <location evidence="11">Cell membrane</location>
        <topology evidence="11">Peripheral membrane protein</topology>
        <orientation evidence="11">Cytoplasmic side</orientation>
    </subcellularLocation>
    <subcellularLocation>
        <location evidence="11">Cytoplasm</location>
    </subcellularLocation>
    <text evidence="11">Distribution is 50-50.</text>
</comment>
<dbReference type="CDD" id="cd18803">
    <property type="entry name" value="SF2_C_secA"/>
    <property type="match status" value="1"/>
</dbReference>
<feature type="domain" description="SecA family profile" evidence="14">
    <location>
        <begin position="30"/>
        <end position="621"/>
    </location>
</feature>
<dbReference type="RefSeq" id="WP_305906945.1">
    <property type="nucleotide sequence ID" value="NZ_CP157743.1"/>
</dbReference>
<dbReference type="HAMAP" id="MF_01382">
    <property type="entry name" value="SecA"/>
    <property type="match status" value="1"/>
</dbReference>
<dbReference type="PROSITE" id="PS51194">
    <property type="entry name" value="HELICASE_CTER"/>
    <property type="match status" value="1"/>
</dbReference>
<dbReference type="InterPro" id="IPR001650">
    <property type="entry name" value="Helicase_C-like"/>
</dbReference>
<dbReference type="PROSITE" id="PS51196">
    <property type="entry name" value="SECA_MOTOR_DEAD"/>
    <property type="match status" value="1"/>
</dbReference>
<protein>
    <recommendedName>
        <fullName evidence="11">Protein translocase subunit SecA</fullName>
        <ecNumber evidence="11">7.4.2.8</ecNumber>
    </recommendedName>
</protein>
<evidence type="ECO:0000256" key="7">
    <source>
        <dbReference type="ARBA" id="ARBA00022927"/>
    </source>
</evidence>
<dbReference type="GO" id="GO:0005829">
    <property type="term" value="C:cytosol"/>
    <property type="evidence" value="ECO:0007669"/>
    <property type="project" value="TreeGrafter"/>
</dbReference>